<comment type="caution">
    <text evidence="2">The sequence shown here is derived from an EMBL/GenBank/DDBJ whole genome shotgun (WGS) entry which is preliminary data.</text>
</comment>
<reference evidence="2" key="1">
    <citation type="submission" date="2022-10" db="EMBL/GenBank/DDBJ databases">
        <title>Culturing micro-colonial fungi from biological soil crusts in the Mojave desert and describing Neophaeococcomyces mojavensis, and introducing the new genera and species Taxawa tesnikishii.</title>
        <authorList>
            <person name="Kurbessoian T."/>
            <person name="Stajich J.E."/>
        </authorList>
    </citation>
    <scope>NUCLEOTIDE SEQUENCE</scope>
    <source>
        <strain evidence="2">TK_1</strain>
    </source>
</reference>
<name>A0ABQ9NM87_9PEZI</name>
<evidence type="ECO:0000313" key="2">
    <source>
        <dbReference type="EMBL" id="KAJ9659085.1"/>
    </source>
</evidence>
<gene>
    <name evidence="2" type="ORF">H2201_007487</name>
</gene>
<proteinExistence type="predicted"/>
<evidence type="ECO:0000256" key="1">
    <source>
        <dbReference type="SAM" id="MobiDB-lite"/>
    </source>
</evidence>
<dbReference type="EMBL" id="JAPDRL010000079">
    <property type="protein sequence ID" value="KAJ9659085.1"/>
    <property type="molecule type" value="Genomic_DNA"/>
</dbReference>
<accession>A0ABQ9NM87</accession>
<protein>
    <submittedName>
        <fullName evidence="2">Uncharacterized protein</fullName>
    </submittedName>
</protein>
<organism evidence="2 3">
    <name type="scientific">Coniosporium apollinis</name>
    <dbReference type="NCBI Taxonomy" id="61459"/>
    <lineage>
        <taxon>Eukaryota</taxon>
        <taxon>Fungi</taxon>
        <taxon>Dikarya</taxon>
        <taxon>Ascomycota</taxon>
        <taxon>Pezizomycotina</taxon>
        <taxon>Dothideomycetes</taxon>
        <taxon>Dothideomycetes incertae sedis</taxon>
        <taxon>Coniosporium</taxon>
    </lineage>
</organism>
<dbReference type="Proteomes" id="UP001172684">
    <property type="component" value="Unassembled WGS sequence"/>
</dbReference>
<keyword evidence="3" id="KW-1185">Reference proteome</keyword>
<evidence type="ECO:0000313" key="3">
    <source>
        <dbReference type="Proteomes" id="UP001172684"/>
    </source>
</evidence>
<feature type="region of interest" description="Disordered" evidence="1">
    <location>
        <begin position="29"/>
        <end position="50"/>
    </location>
</feature>
<sequence length="220" mass="23729">MADPPTPTISLGALATSECPRPVQISLRAPTAAKVSSSTITSPPKPPPPPDFLHGKWHVTHSTLPMWRSKKNVCISYTPLPSPAPTTSASSPTTLPRLDDLVEYQAHNSSKTKSIHGISTPSNRSGWTYTWRGKGWLTIASSQWEILGYGKEEGGNRWAVTYFAKTLFTPAGLDVYSRDPGGLETETVERIGEVLKMFGDPVLRGLAGAIFEVEGDGAKV</sequence>